<comment type="subcellular location">
    <subcellularLocation>
        <location evidence="1">Membrane</location>
        <topology evidence="1">Multi-pass membrane protein</topology>
    </subcellularLocation>
</comment>
<keyword evidence="2" id="KW-0813">Transport</keyword>
<feature type="transmembrane region" description="Helical" evidence="10">
    <location>
        <begin position="205"/>
        <end position="226"/>
    </location>
</feature>
<name>A0A3B1BNM0_9ZZZZ</name>
<dbReference type="Pfam" id="PF00654">
    <property type="entry name" value="Voltage_CLC"/>
    <property type="match status" value="1"/>
</dbReference>
<keyword evidence="6 10" id="KW-0472">Membrane</keyword>
<proteinExistence type="predicted"/>
<evidence type="ECO:0000256" key="9">
    <source>
        <dbReference type="ARBA" id="ARBA00023303"/>
    </source>
</evidence>
<feature type="transmembrane region" description="Helical" evidence="10">
    <location>
        <begin position="80"/>
        <end position="100"/>
    </location>
</feature>
<feature type="transmembrane region" description="Helical" evidence="10">
    <location>
        <begin position="167"/>
        <end position="185"/>
    </location>
</feature>
<dbReference type="GO" id="GO:0005254">
    <property type="term" value="F:chloride channel activity"/>
    <property type="evidence" value="ECO:0007669"/>
    <property type="project" value="UniProtKB-KW"/>
</dbReference>
<accession>A0A3B1BNM0</accession>
<evidence type="ECO:0000256" key="7">
    <source>
        <dbReference type="ARBA" id="ARBA00023173"/>
    </source>
</evidence>
<keyword evidence="7" id="KW-0869">Chloride channel</keyword>
<dbReference type="Gene3D" id="1.10.3080.10">
    <property type="entry name" value="Clc chloride channel"/>
    <property type="match status" value="1"/>
</dbReference>
<feature type="transmembrane region" description="Helical" evidence="10">
    <location>
        <begin position="238"/>
        <end position="256"/>
    </location>
</feature>
<feature type="transmembrane region" description="Helical" evidence="10">
    <location>
        <begin position="34"/>
        <end position="52"/>
    </location>
</feature>
<reference evidence="11" key="1">
    <citation type="submission" date="2018-06" db="EMBL/GenBank/DDBJ databases">
        <authorList>
            <person name="Zhirakovskaya E."/>
        </authorList>
    </citation>
    <scope>NUCLEOTIDE SEQUENCE</scope>
</reference>
<dbReference type="CDD" id="cd00400">
    <property type="entry name" value="Voltage_gated_ClC"/>
    <property type="match status" value="1"/>
</dbReference>
<dbReference type="SUPFAM" id="SSF81340">
    <property type="entry name" value="Clc chloride channel"/>
    <property type="match status" value="1"/>
</dbReference>
<keyword evidence="3 10" id="KW-0812">Transmembrane</keyword>
<dbReference type="PRINTS" id="PR00762">
    <property type="entry name" value="CLCHANNEL"/>
</dbReference>
<evidence type="ECO:0000313" key="11">
    <source>
        <dbReference type="EMBL" id="VAX13088.1"/>
    </source>
</evidence>
<keyword evidence="5" id="KW-0406">Ion transport</keyword>
<sequence length="422" mass="44562">MAGVLVTLFRFSIELSQTLLLPDGRVGNYEALPGWLKFLLPVFGGLVLGYIFEKLPIDKRSVGIVHVLDYLRFRKQRLPFANAVVQFFCGLIAIVSGHSVDREGPGVHLGASNAALLGYKMHLSEDENYLLAAAGGAAAIAAAYNTPLAGVIFVIEVFRVRYAVNHIVPVIVAAVIGAVISRIVYGHHPAFAVPALSIGSLAELPVIMLMGSIIGILAAGFISATGITAKYTRSWRPLVAFVCAGLITGLLAQWSPAIMGVSYDAVNRIFMSSMNVQALFLLLLAKFIATTISIGVRIPGGMIGPSLILGGAVGGLVELLVQGWYPFYEGSAGFYAIIGMVAMMGATLRAPLAALVALIELTGNLHIILPGMIAVVTAEIATRALVGDSSAFTVLLKVKHEREAQAVGGDERAAEKNKDANV</sequence>
<protein>
    <submittedName>
        <fullName evidence="11">Chloride channel protein EriC</fullName>
    </submittedName>
</protein>
<evidence type="ECO:0000256" key="4">
    <source>
        <dbReference type="ARBA" id="ARBA00022989"/>
    </source>
</evidence>
<feature type="transmembrane region" description="Helical" evidence="10">
    <location>
        <begin position="333"/>
        <end position="359"/>
    </location>
</feature>
<evidence type="ECO:0000256" key="1">
    <source>
        <dbReference type="ARBA" id="ARBA00004141"/>
    </source>
</evidence>
<dbReference type="EMBL" id="UOFZ01000097">
    <property type="protein sequence ID" value="VAX13088.1"/>
    <property type="molecule type" value="Genomic_DNA"/>
</dbReference>
<dbReference type="PANTHER" id="PTHR43427:SF6">
    <property type="entry name" value="CHLORIDE CHANNEL PROTEIN CLC-E"/>
    <property type="match status" value="1"/>
</dbReference>
<dbReference type="GO" id="GO:0034707">
    <property type="term" value="C:chloride channel complex"/>
    <property type="evidence" value="ECO:0007669"/>
    <property type="project" value="UniProtKB-KW"/>
</dbReference>
<feature type="transmembrane region" description="Helical" evidence="10">
    <location>
        <begin position="276"/>
        <end position="295"/>
    </location>
</feature>
<dbReference type="InterPro" id="IPR014743">
    <property type="entry name" value="Cl-channel_core"/>
</dbReference>
<evidence type="ECO:0000256" key="6">
    <source>
        <dbReference type="ARBA" id="ARBA00023136"/>
    </source>
</evidence>
<dbReference type="PANTHER" id="PTHR43427">
    <property type="entry name" value="CHLORIDE CHANNEL PROTEIN CLC-E"/>
    <property type="match status" value="1"/>
</dbReference>
<dbReference type="InterPro" id="IPR050368">
    <property type="entry name" value="ClC-type_chloride_channel"/>
</dbReference>
<evidence type="ECO:0000256" key="8">
    <source>
        <dbReference type="ARBA" id="ARBA00023214"/>
    </source>
</evidence>
<dbReference type="AlphaFoldDB" id="A0A3B1BNM0"/>
<organism evidence="11">
    <name type="scientific">hydrothermal vent metagenome</name>
    <dbReference type="NCBI Taxonomy" id="652676"/>
    <lineage>
        <taxon>unclassified sequences</taxon>
        <taxon>metagenomes</taxon>
        <taxon>ecological metagenomes</taxon>
    </lineage>
</organism>
<keyword evidence="9" id="KW-0407">Ion channel</keyword>
<feature type="transmembrane region" description="Helical" evidence="10">
    <location>
        <begin position="307"/>
        <end position="327"/>
    </location>
</feature>
<evidence type="ECO:0000256" key="2">
    <source>
        <dbReference type="ARBA" id="ARBA00022448"/>
    </source>
</evidence>
<feature type="transmembrane region" description="Helical" evidence="10">
    <location>
        <begin position="129"/>
        <end position="155"/>
    </location>
</feature>
<evidence type="ECO:0000256" key="5">
    <source>
        <dbReference type="ARBA" id="ARBA00023065"/>
    </source>
</evidence>
<dbReference type="InterPro" id="IPR001807">
    <property type="entry name" value="ClC"/>
</dbReference>
<gene>
    <name evidence="11" type="ORF">MNBD_GAMMA24-1895</name>
</gene>
<evidence type="ECO:0000256" key="3">
    <source>
        <dbReference type="ARBA" id="ARBA00022692"/>
    </source>
</evidence>
<evidence type="ECO:0000256" key="10">
    <source>
        <dbReference type="SAM" id="Phobius"/>
    </source>
</evidence>
<keyword evidence="4 10" id="KW-1133">Transmembrane helix</keyword>
<keyword evidence="8" id="KW-0868">Chloride</keyword>